<gene>
    <name evidence="16 18" type="primary">metG</name>
    <name evidence="19" type="ORF">EV200_103395</name>
    <name evidence="18" type="ORF">GCM10011413_26360</name>
</gene>
<keyword evidence="14 16" id="KW-0030">Aminoacyl-tRNA synthetase</keyword>
<dbReference type="InterPro" id="IPR015413">
    <property type="entry name" value="Methionyl/Leucyl_tRNA_Synth"/>
</dbReference>
<dbReference type="Pfam" id="PF19303">
    <property type="entry name" value="Anticodon_3"/>
    <property type="match status" value="1"/>
</dbReference>
<dbReference type="NCBIfam" id="NF001100">
    <property type="entry name" value="PRK00133.1"/>
    <property type="match status" value="1"/>
</dbReference>
<feature type="short sequence motif" description="'HIGH' region" evidence="16">
    <location>
        <begin position="16"/>
        <end position="26"/>
    </location>
</feature>
<evidence type="ECO:0000256" key="14">
    <source>
        <dbReference type="ARBA" id="ARBA00023146"/>
    </source>
</evidence>
<accession>A0A4R2HF11</accession>
<evidence type="ECO:0000256" key="10">
    <source>
        <dbReference type="ARBA" id="ARBA00022833"/>
    </source>
</evidence>
<dbReference type="EC" id="6.1.1.10" evidence="16"/>
<dbReference type="CDD" id="cd02800">
    <property type="entry name" value="tRNA_bind_EcMetRS_like"/>
    <property type="match status" value="1"/>
</dbReference>
<dbReference type="InterPro" id="IPR002547">
    <property type="entry name" value="tRNA-bd_dom"/>
</dbReference>
<feature type="binding site" evidence="16">
    <location>
        <position position="151"/>
    </location>
    <ligand>
        <name>Zn(2+)</name>
        <dbReference type="ChEBI" id="CHEBI:29105"/>
    </ligand>
</feature>
<evidence type="ECO:0000256" key="5">
    <source>
        <dbReference type="ARBA" id="ARBA00022490"/>
    </source>
</evidence>
<dbReference type="PANTHER" id="PTHR45765:SF1">
    <property type="entry name" value="METHIONINE--TRNA LIGASE, CYTOPLASMIC"/>
    <property type="match status" value="1"/>
</dbReference>
<comment type="similarity">
    <text evidence="3 16">Belongs to the class-I aminoacyl-tRNA synthetase family. MetG type 1 subfamily.</text>
</comment>
<feature type="domain" description="TRNA-binding" evidence="17">
    <location>
        <begin position="601"/>
        <end position="702"/>
    </location>
</feature>
<dbReference type="InterPro" id="IPR014758">
    <property type="entry name" value="Met-tRNA_synth"/>
</dbReference>
<comment type="caution">
    <text evidence="19">The sequence shown here is derived from an EMBL/GenBank/DDBJ whole genome shotgun (WGS) entry which is preliminary data.</text>
</comment>
<dbReference type="InterPro" id="IPR041872">
    <property type="entry name" value="Anticodon_Met"/>
</dbReference>
<dbReference type="InterPro" id="IPR004495">
    <property type="entry name" value="Met-tRNA-synth_bsu_C"/>
</dbReference>
<dbReference type="GO" id="GO:0005524">
    <property type="term" value="F:ATP binding"/>
    <property type="evidence" value="ECO:0007669"/>
    <property type="project" value="UniProtKB-UniRule"/>
</dbReference>
<evidence type="ECO:0000256" key="2">
    <source>
        <dbReference type="ARBA" id="ARBA00004496"/>
    </source>
</evidence>
<name>A0A4R2HF11_9SPHI</name>
<dbReference type="CDD" id="cd00814">
    <property type="entry name" value="MetRS_core"/>
    <property type="match status" value="1"/>
</dbReference>
<dbReference type="EMBL" id="SLWO01000003">
    <property type="protein sequence ID" value="TCO27062.1"/>
    <property type="molecule type" value="Genomic_DNA"/>
</dbReference>
<dbReference type="InterPro" id="IPR033911">
    <property type="entry name" value="MetRS_core"/>
</dbReference>
<dbReference type="Pfam" id="PF09334">
    <property type="entry name" value="tRNA-synt_1g"/>
    <property type="match status" value="1"/>
</dbReference>
<keyword evidence="12 16" id="KW-0694">RNA-binding</keyword>
<evidence type="ECO:0000256" key="4">
    <source>
        <dbReference type="ARBA" id="ARBA00011738"/>
    </source>
</evidence>
<keyword evidence="5 16" id="KW-0963">Cytoplasm</keyword>
<evidence type="ECO:0000256" key="9">
    <source>
        <dbReference type="ARBA" id="ARBA00022741"/>
    </source>
</evidence>
<evidence type="ECO:0000256" key="8">
    <source>
        <dbReference type="ARBA" id="ARBA00022723"/>
    </source>
</evidence>
<dbReference type="GO" id="GO:0005829">
    <property type="term" value="C:cytosol"/>
    <property type="evidence" value="ECO:0007669"/>
    <property type="project" value="TreeGrafter"/>
</dbReference>
<dbReference type="GO" id="GO:0046872">
    <property type="term" value="F:metal ion binding"/>
    <property type="evidence" value="ECO:0007669"/>
    <property type="project" value="UniProtKB-KW"/>
</dbReference>
<feature type="binding site" evidence="16">
    <location>
        <position position="358"/>
    </location>
    <ligand>
        <name>ATP</name>
        <dbReference type="ChEBI" id="CHEBI:30616"/>
    </ligand>
</feature>
<feature type="binding site" evidence="16">
    <location>
        <position position="164"/>
    </location>
    <ligand>
        <name>Zn(2+)</name>
        <dbReference type="ChEBI" id="CHEBI:29105"/>
    </ligand>
</feature>
<keyword evidence="7 16" id="KW-0436">Ligase</keyword>
<evidence type="ECO:0000256" key="13">
    <source>
        <dbReference type="ARBA" id="ARBA00022917"/>
    </source>
</evidence>
<dbReference type="GO" id="GO:0006431">
    <property type="term" value="P:methionyl-tRNA aminoacylation"/>
    <property type="evidence" value="ECO:0007669"/>
    <property type="project" value="UniProtKB-UniRule"/>
</dbReference>
<comment type="function">
    <text evidence="1 16">Is required not only for elongation of protein synthesis but also for the initiation of all mRNA translation through initiator tRNA(fMet) aminoacylation.</text>
</comment>
<dbReference type="FunFam" id="2.40.50.140:FF:000042">
    <property type="entry name" value="Methionine--tRNA ligase"/>
    <property type="match status" value="1"/>
</dbReference>
<evidence type="ECO:0000256" key="12">
    <source>
        <dbReference type="ARBA" id="ARBA00022884"/>
    </source>
</evidence>
<keyword evidence="6 16" id="KW-0820">tRNA-binding</keyword>
<evidence type="ECO:0000256" key="15">
    <source>
        <dbReference type="ARBA" id="ARBA00047364"/>
    </source>
</evidence>
<keyword evidence="11 16" id="KW-0067">ATP-binding</keyword>
<evidence type="ECO:0000256" key="1">
    <source>
        <dbReference type="ARBA" id="ARBA00003314"/>
    </source>
</evidence>
<evidence type="ECO:0000313" key="18">
    <source>
        <dbReference type="EMBL" id="GGE58618.1"/>
    </source>
</evidence>
<evidence type="ECO:0000256" key="7">
    <source>
        <dbReference type="ARBA" id="ARBA00022598"/>
    </source>
</evidence>
<keyword evidence="21" id="KW-1185">Reference proteome</keyword>
<dbReference type="PRINTS" id="PR01041">
    <property type="entry name" value="TRNASYNTHMET"/>
</dbReference>
<comment type="subunit">
    <text evidence="4 16">Homodimer.</text>
</comment>
<keyword evidence="10 16" id="KW-0862">Zinc</keyword>
<dbReference type="InterPro" id="IPR023458">
    <property type="entry name" value="Met-tRNA_ligase_1"/>
</dbReference>
<dbReference type="InterPro" id="IPR009080">
    <property type="entry name" value="tRNAsynth_Ia_anticodon-bd"/>
</dbReference>
<evidence type="ECO:0000313" key="20">
    <source>
        <dbReference type="Proteomes" id="UP000295684"/>
    </source>
</evidence>
<reference evidence="18" key="4">
    <citation type="submission" date="2024-05" db="EMBL/GenBank/DDBJ databases">
        <authorList>
            <person name="Sun Q."/>
            <person name="Zhou Y."/>
        </authorList>
    </citation>
    <scope>NUCLEOTIDE SEQUENCE</scope>
    <source>
        <strain evidence="18">CGMCC 1.15644</strain>
    </source>
</reference>
<dbReference type="HAMAP" id="MF_00098">
    <property type="entry name" value="Met_tRNA_synth_type1"/>
    <property type="match status" value="1"/>
</dbReference>
<dbReference type="Gene3D" id="3.40.50.620">
    <property type="entry name" value="HUPs"/>
    <property type="match status" value="1"/>
</dbReference>
<dbReference type="AlphaFoldDB" id="A0A4R2HF11"/>
<dbReference type="GO" id="GO:0004825">
    <property type="term" value="F:methionine-tRNA ligase activity"/>
    <property type="evidence" value="ECO:0007669"/>
    <property type="project" value="UniProtKB-UniRule"/>
</dbReference>
<evidence type="ECO:0000313" key="21">
    <source>
        <dbReference type="Proteomes" id="UP000622648"/>
    </source>
</evidence>
<comment type="subcellular location">
    <subcellularLocation>
        <location evidence="2 16">Cytoplasm</location>
    </subcellularLocation>
</comment>
<organism evidence="19 20">
    <name type="scientific">Pedobacter psychrotolerans</name>
    <dbReference type="NCBI Taxonomy" id="1843235"/>
    <lineage>
        <taxon>Bacteria</taxon>
        <taxon>Pseudomonadati</taxon>
        <taxon>Bacteroidota</taxon>
        <taxon>Sphingobacteriia</taxon>
        <taxon>Sphingobacteriales</taxon>
        <taxon>Sphingobacteriaceae</taxon>
        <taxon>Pedobacter</taxon>
    </lineage>
</organism>
<dbReference type="Gene3D" id="1.10.730.10">
    <property type="entry name" value="Isoleucyl-tRNA Synthetase, Domain 1"/>
    <property type="match status" value="1"/>
</dbReference>
<dbReference type="OrthoDB" id="9810191at2"/>
<evidence type="ECO:0000256" key="11">
    <source>
        <dbReference type="ARBA" id="ARBA00022840"/>
    </source>
</evidence>
<evidence type="ECO:0000259" key="17">
    <source>
        <dbReference type="PROSITE" id="PS50886"/>
    </source>
</evidence>
<comment type="cofactor">
    <cofactor evidence="16">
        <name>Zn(2+)</name>
        <dbReference type="ChEBI" id="CHEBI:29105"/>
    </cofactor>
    <text evidence="16">Binds 1 zinc ion per subunit.</text>
</comment>
<feature type="binding site" evidence="16">
    <location>
        <position position="148"/>
    </location>
    <ligand>
        <name>Zn(2+)</name>
        <dbReference type="ChEBI" id="CHEBI:29105"/>
    </ligand>
</feature>
<keyword evidence="8 16" id="KW-0479">Metal-binding</keyword>
<evidence type="ECO:0000256" key="16">
    <source>
        <dbReference type="HAMAP-Rule" id="MF_00098"/>
    </source>
</evidence>
<keyword evidence="13 16" id="KW-0648">Protein biosynthesis</keyword>
<keyword evidence="9 16" id="KW-0547">Nucleotide-binding</keyword>
<reference evidence="19 20" key="3">
    <citation type="submission" date="2019-03" db="EMBL/GenBank/DDBJ databases">
        <title>Genomic Encyclopedia of Type Strains, Phase IV (KMG-IV): sequencing the most valuable type-strain genomes for metagenomic binning, comparative biology and taxonomic classification.</title>
        <authorList>
            <person name="Goeker M."/>
        </authorList>
    </citation>
    <scope>NUCLEOTIDE SEQUENCE [LARGE SCALE GENOMIC DNA]</scope>
    <source>
        <strain evidence="19 20">DSM 103236</strain>
    </source>
</reference>
<dbReference type="NCBIfam" id="TIGR00399">
    <property type="entry name" value="metG_C_term"/>
    <property type="match status" value="1"/>
</dbReference>
<dbReference type="SUPFAM" id="SSF47323">
    <property type="entry name" value="Anticodon-binding domain of a subclass of class I aminoacyl-tRNA synthetases"/>
    <property type="match status" value="1"/>
</dbReference>
<dbReference type="InterPro" id="IPR001412">
    <property type="entry name" value="aa-tRNA-synth_I_CS"/>
</dbReference>
<dbReference type="NCBIfam" id="TIGR00398">
    <property type="entry name" value="metG"/>
    <property type="match status" value="1"/>
</dbReference>
<dbReference type="RefSeq" id="WP_132531470.1">
    <property type="nucleotide sequence ID" value="NZ_BMJO01000004.1"/>
</dbReference>
<dbReference type="InterPro" id="IPR012340">
    <property type="entry name" value="NA-bd_OB-fold"/>
</dbReference>
<feature type="binding site" evidence="16">
    <location>
        <position position="161"/>
    </location>
    <ligand>
        <name>Zn(2+)</name>
        <dbReference type="ChEBI" id="CHEBI:29105"/>
    </ligand>
</feature>
<dbReference type="Gene3D" id="2.40.50.140">
    <property type="entry name" value="Nucleic acid-binding proteins"/>
    <property type="match status" value="1"/>
</dbReference>
<evidence type="ECO:0000313" key="19">
    <source>
        <dbReference type="EMBL" id="TCO27062.1"/>
    </source>
</evidence>
<evidence type="ECO:0000256" key="3">
    <source>
        <dbReference type="ARBA" id="ARBA00008258"/>
    </source>
</evidence>
<dbReference type="CDD" id="cd07957">
    <property type="entry name" value="Anticodon_Ia_Met"/>
    <property type="match status" value="1"/>
</dbReference>
<dbReference type="FunFam" id="2.20.28.20:FF:000001">
    <property type="entry name" value="Methionine--tRNA ligase"/>
    <property type="match status" value="1"/>
</dbReference>
<evidence type="ECO:0000256" key="6">
    <source>
        <dbReference type="ARBA" id="ARBA00022555"/>
    </source>
</evidence>
<dbReference type="Gene3D" id="2.20.28.20">
    <property type="entry name" value="Methionyl-tRNA synthetase, Zn-domain"/>
    <property type="match status" value="1"/>
</dbReference>
<dbReference type="Pfam" id="PF01588">
    <property type="entry name" value="tRNA_bind"/>
    <property type="match status" value="1"/>
</dbReference>
<dbReference type="EMBL" id="BMJO01000004">
    <property type="protein sequence ID" value="GGE58618.1"/>
    <property type="molecule type" value="Genomic_DNA"/>
</dbReference>
<reference evidence="21" key="2">
    <citation type="journal article" date="2019" name="Int. J. Syst. Evol. Microbiol.">
        <title>The Global Catalogue of Microorganisms (GCM) 10K type strain sequencing project: providing services to taxonomists for standard genome sequencing and annotation.</title>
        <authorList>
            <consortium name="The Broad Institute Genomics Platform"/>
            <consortium name="The Broad Institute Genome Sequencing Center for Infectious Disease"/>
            <person name="Wu L."/>
            <person name="Ma J."/>
        </authorList>
    </citation>
    <scope>NUCLEOTIDE SEQUENCE [LARGE SCALE GENOMIC DNA]</scope>
    <source>
        <strain evidence="21">CGMCC 1.15644</strain>
    </source>
</reference>
<sequence>MDNSKIKRYTVTAALPYTNGPVHIGHLAGVYIPADIYARYLRSNKRDVKFICGSDENGVPITLKAKREGITPQEVVDKYHKIIGDSFKEFGVSFDIYHRTSSQTHHQTASDFFKTLYDKGVFTEEVTEQYYDPSAKQFLADRYITGTCPKCGNENAYGDQCENCGSTLNATDLINPKSTLSGDQPILKETKNWFLPLDQYEERLRTYIESHKEWRPNVYGQCQSWLNAGLQPRAMTRDLDWGVRVPLRDAEGKVLYVWFDAPIGYISATKELCNYAKLDVWNPKAEEYYINNFDSDKCGWEEYWKSDETKLVHFIGKDNIVFHCIIFPAMLMAHGDYTLADNVPANEFLNLEGQKISTSKNWAVWLNEYLREFEGKQDVLRYVLTATAPETKDNDFTWKDFQARNNNELVAILGNFVNRVMVLTHKYFNGSVPTCMEITPVDQAVIDELASYPAKISASIENYRFREALSEVMNVARLGNKYLAETEPWKLIKTDEDRVRTILHLSLQIAANIQVLIEPFLPFTAEKLMNMLKNGGNDWEDAGSVNLIKRGHDIGEAVLLFEKIEDAEIDFQIAKLNQSKSTNAANNAVVTPAKENINFDDFSALDIRVATITAAEKVEKTKKLLKLTVNTGLDERTVVSGIAEYYKPEEIIGQQVSLLVNLAPREIKGILSQGMILMAENSEGKLTFVSPAEKFEVGSVIR</sequence>
<dbReference type="SUPFAM" id="SSF52374">
    <property type="entry name" value="Nucleotidylyl transferase"/>
    <property type="match status" value="1"/>
</dbReference>
<dbReference type="GO" id="GO:0000049">
    <property type="term" value="F:tRNA binding"/>
    <property type="evidence" value="ECO:0007669"/>
    <property type="project" value="UniProtKB-UniRule"/>
</dbReference>
<dbReference type="InterPro" id="IPR014729">
    <property type="entry name" value="Rossmann-like_a/b/a_fold"/>
</dbReference>
<comment type="catalytic activity">
    <reaction evidence="15 16">
        <text>tRNA(Met) + L-methionine + ATP = L-methionyl-tRNA(Met) + AMP + diphosphate</text>
        <dbReference type="Rhea" id="RHEA:13481"/>
        <dbReference type="Rhea" id="RHEA-COMP:9667"/>
        <dbReference type="Rhea" id="RHEA-COMP:9698"/>
        <dbReference type="ChEBI" id="CHEBI:30616"/>
        <dbReference type="ChEBI" id="CHEBI:33019"/>
        <dbReference type="ChEBI" id="CHEBI:57844"/>
        <dbReference type="ChEBI" id="CHEBI:78442"/>
        <dbReference type="ChEBI" id="CHEBI:78530"/>
        <dbReference type="ChEBI" id="CHEBI:456215"/>
        <dbReference type="EC" id="6.1.1.10"/>
    </reaction>
</comment>
<dbReference type="InterPro" id="IPR029038">
    <property type="entry name" value="MetRS_Zn"/>
</dbReference>
<dbReference type="PROSITE" id="PS50886">
    <property type="entry name" value="TRBD"/>
    <property type="match status" value="1"/>
</dbReference>
<feature type="short sequence motif" description="'KMSKS' region" evidence="16">
    <location>
        <begin position="355"/>
        <end position="359"/>
    </location>
</feature>
<dbReference type="Proteomes" id="UP000295684">
    <property type="component" value="Unassembled WGS sequence"/>
</dbReference>
<protein>
    <recommendedName>
        <fullName evidence="16">Methionine--tRNA ligase</fullName>
        <ecNumber evidence="16">6.1.1.10</ecNumber>
    </recommendedName>
    <alternativeName>
        <fullName evidence="16">Methionyl-tRNA synthetase</fullName>
        <shortName evidence="16">MetRS</shortName>
    </alternativeName>
</protein>
<proteinExistence type="inferred from homology"/>
<dbReference type="PANTHER" id="PTHR45765">
    <property type="entry name" value="METHIONINE--TRNA LIGASE"/>
    <property type="match status" value="1"/>
</dbReference>
<dbReference type="Proteomes" id="UP000622648">
    <property type="component" value="Unassembled WGS sequence"/>
</dbReference>
<dbReference type="PROSITE" id="PS00178">
    <property type="entry name" value="AA_TRNA_LIGASE_I"/>
    <property type="match status" value="1"/>
</dbReference>
<reference evidence="18" key="1">
    <citation type="journal article" date="2014" name="Int. J. Syst. Evol. Microbiol.">
        <title>Complete genome of a new Firmicutes species belonging to the dominant human colonic microbiota ('Ruminococcus bicirculans') reveals two chromosomes and a selective capacity to utilize plant glucans.</title>
        <authorList>
            <consortium name="NISC Comparative Sequencing Program"/>
            <person name="Wegmann U."/>
            <person name="Louis P."/>
            <person name="Goesmann A."/>
            <person name="Henrissat B."/>
            <person name="Duncan S.H."/>
            <person name="Flint H.J."/>
        </authorList>
    </citation>
    <scope>NUCLEOTIDE SEQUENCE</scope>
    <source>
        <strain evidence="18">CGMCC 1.15644</strain>
    </source>
</reference>
<dbReference type="SUPFAM" id="SSF50249">
    <property type="entry name" value="Nucleic acid-binding proteins"/>
    <property type="match status" value="1"/>
</dbReference>
<dbReference type="SUPFAM" id="SSF57770">
    <property type="entry name" value="Methionyl-tRNA synthetase (MetRS), Zn-domain"/>
    <property type="match status" value="1"/>
</dbReference>